<proteinExistence type="predicted"/>
<dbReference type="EMBL" id="JAHRID010000006">
    <property type="protein sequence ID" value="MBV2129969.1"/>
    <property type="molecule type" value="Genomic_DNA"/>
</dbReference>
<protein>
    <submittedName>
        <fullName evidence="2">Uncharacterized protein</fullName>
    </submittedName>
</protein>
<dbReference type="RefSeq" id="WP_217669785.1">
    <property type="nucleotide sequence ID" value="NZ_JAHRID010000006.1"/>
</dbReference>
<feature type="compositionally biased region" description="Polar residues" evidence="1">
    <location>
        <begin position="19"/>
        <end position="33"/>
    </location>
</feature>
<name>A0ABS6MMB8_9GAMM</name>
<sequence>MPKTPAELRGFGVSKDKLNQNTSQLSRWNGRLNRNTNYSGRGLRDFGRTMKGMSLGAAATGGLIVDGFYNWAVIIEAAWDATSAEGKGNCGCNNNE</sequence>
<accession>A0ABS6MMB8</accession>
<keyword evidence="3" id="KW-1185">Reference proteome</keyword>
<evidence type="ECO:0000256" key="1">
    <source>
        <dbReference type="SAM" id="MobiDB-lite"/>
    </source>
</evidence>
<dbReference type="Proteomes" id="UP000704611">
    <property type="component" value="Unassembled WGS sequence"/>
</dbReference>
<evidence type="ECO:0000313" key="3">
    <source>
        <dbReference type="Proteomes" id="UP000704611"/>
    </source>
</evidence>
<feature type="region of interest" description="Disordered" evidence="1">
    <location>
        <begin position="1"/>
        <end position="33"/>
    </location>
</feature>
<comment type="caution">
    <text evidence="2">The sequence shown here is derived from an EMBL/GenBank/DDBJ whole genome shotgun (WGS) entry which is preliminary data.</text>
</comment>
<evidence type="ECO:0000313" key="2">
    <source>
        <dbReference type="EMBL" id="MBV2129969.1"/>
    </source>
</evidence>
<organism evidence="2 3">
    <name type="scientific">Arsukibacterium indicum</name>
    <dbReference type="NCBI Taxonomy" id="2848612"/>
    <lineage>
        <taxon>Bacteria</taxon>
        <taxon>Pseudomonadati</taxon>
        <taxon>Pseudomonadota</taxon>
        <taxon>Gammaproteobacteria</taxon>
        <taxon>Chromatiales</taxon>
        <taxon>Chromatiaceae</taxon>
        <taxon>Arsukibacterium</taxon>
    </lineage>
</organism>
<reference evidence="2 3" key="1">
    <citation type="submission" date="2021-06" db="EMBL/GenBank/DDBJ databases">
        <title>Rheinheimera indica sp. nov., isolated from deep-sea sediment.</title>
        <authorList>
            <person name="Wang Z."/>
            <person name="Zhang X.-Y."/>
        </authorList>
    </citation>
    <scope>NUCLEOTIDE SEQUENCE [LARGE SCALE GENOMIC DNA]</scope>
    <source>
        <strain evidence="2 3">SM2107</strain>
    </source>
</reference>
<gene>
    <name evidence="2" type="ORF">KQY15_12820</name>
</gene>